<proteinExistence type="predicted"/>
<dbReference type="Pfam" id="PF12802">
    <property type="entry name" value="MarR_2"/>
    <property type="match status" value="1"/>
</dbReference>
<dbReference type="STRING" id="1174501.SAMN05216192_1284"/>
<dbReference type="SUPFAM" id="SSF46785">
    <property type="entry name" value="Winged helix' DNA-binding domain"/>
    <property type="match status" value="1"/>
</dbReference>
<sequence>MNSERMKILDFMIAINKLDGLYYSIAKQIGVHENEFVLLYALSDGKPHTQRQICDDWQVPRTTINSVTKKFVKLGYIDLVPTGHKEKELFITESGDAYLTAIFSDLFQKEANAFKHTLEPCADIVTDAISQFVLSLENSLKNINGESKHE</sequence>
<organism evidence="2 3">
    <name type="scientific">Paenibacillus typhae</name>
    <dbReference type="NCBI Taxonomy" id="1174501"/>
    <lineage>
        <taxon>Bacteria</taxon>
        <taxon>Bacillati</taxon>
        <taxon>Bacillota</taxon>
        <taxon>Bacilli</taxon>
        <taxon>Bacillales</taxon>
        <taxon>Paenibacillaceae</taxon>
        <taxon>Paenibacillus</taxon>
    </lineage>
</organism>
<accession>A0A1G8Y0C3</accession>
<dbReference type="RefSeq" id="WP_090716790.1">
    <property type="nucleotide sequence ID" value="NZ_CBCSKY010000075.1"/>
</dbReference>
<name>A0A1G8Y0C3_9BACL</name>
<dbReference type="Proteomes" id="UP000199050">
    <property type="component" value="Unassembled WGS sequence"/>
</dbReference>
<keyword evidence="3" id="KW-1185">Reference proteome</keyword>
<dbReference type="AlphaFoldDB" id="A0A1G8Y0C3"/>
<dbReference type="EMBL" id="FNDX01000028">
    <property type="protein sequence ID" value="SDJ96211.1"/>
    <property type="molecule type" value="Genomic_DNA"/>
</dbReference>
<gene>
    <name evidence="2" type="ORF">SAMN05216192_1284</name>
</gene>
<dbReference type="GO" id="GO:0003700">
    <property type="term" value="F:DNA-binding transcription factor activity"/>
    <property type="evidence" value="ECO:0007669"/>
    <property type="project" value="InterPro"/>
</dbReference>
<dbReference type="InterPro" id="IPR000835">
    <property type="entry name" value="HTH_MarR-typ"/>
</dbReference>
<reference evidence="3" key="1">
    <citation type="submission" date="2016-10" db="EMBL/GenBank/DDBJ databases">
        <authorList>
            <person name="Varghese N."/>
            <person name="Submissions S."/>
        </authorList>
    </citation>
    <scope>NUCLEOTIDE SEQUENCE [LARGE SCALE GENOMIC DNA]</scope>
    <source>
        <strain evidence="3">CGMCC 1.11012</strain>
    </source>
</reference>
<protein>
    <submittedName>
        <fullName evidence="2">MarR family protein</fullName>
    </submittedName>
</protein>
<evidence type="ECO:0000313" key="3">
    <source>
        <dbReference type="Proteomes" id="UP000199050"/>
    </source>
</evidence>
<dbReference type="OrthoDB" id="1904211at2"/>
<evidence type="ECO:0000313" key="2">
    <source>
        <dbReference type="EMBL" id="SDJ96211.1"/>
    </source>
</evidence>
<evidence type="ECO:0000259" key="1">
    <source>
        <dbReference type="Pfam" id="PF12802"/>
    </source>
</evidence>
<dbReference type="InterPro" id="IPR036388">
    <property type="entry name" value="WH-like_DNA-bd_sf"/>
</dbReference>
<dbReference type="InterPro" id="IPR036390">
    <property type="entry name" value="WH_DNA-bd_sf"/>
</dbReference>
<feature type="domain" description="HTH marR-type" evidence="1">
    <location>
        <begin position="30"/>
        <end position="84"/>
    </location>
</feature>
<dbReference type="Gene3D" id="1.10.10.10">
    <property type="entry name" value="Winged helix-like DNA-binding domain superfamily/Winged helix DNA-binding domain"/>
    <property type="match status" value="1"/>
</dbReference>